<dbReference type="PANTHER" id="PTHR11851:SF224">
    <property type="entry name" value="PROCESSING PROTEASE"/>
    <property type="match status" value="1"/>
</dbReference>
<organism evidence="3 4">
    <name type="scientific">Haoranjiania flava</name>
    <dbReference type="NCBI Taxonomy" id="1856322"/>
    <lineage>
        <taxon>Bacteria</taxon>
        <taxon>Pseudomonadati</taxon>
        <taxon>Bacteroidota</taxon>
        <taxon>Chitinophagia</taxon>
        <taxon>Chitinophagales</taxon>
        <taxon>Chitinophagaceae</taxon>
        <taxon>Haoranjiania</taxon>
    </lineage>
</organism>
<reference evidence="3" key="1">
    <citation type="submission" date="2022-10" db="EMBL/GenBank/DDBJ databases">
        <authorList>
            <person name="Kim H.S."/>
            <person name="Kim J.-S."/>
            <person name="Suh M.K."/>
            <person name="Eom M.K."/>
            <person name="Lee J.-S."/>
        </authorList>
    </citation>
    <scope>NUCLEOTIDE SEQUENCE</scope>
    <source>
        <strain evidence="3">LIP-5</strain>
    </source>
</reference>
<dbReference type="InterPro" id="IPR011249">
    <property type="entry name" value="Metalloenz_LuxS/M16"/>
</dbReference>
<evidence type="ECO:0000313" key="4">
    <source>
        <dbReference type="Proteomes" id="UP001209317"/>
    </source>
</evidence>
<dbReference type="EMBL" id="JAOTPL010000002">
    <property type="protein sequence ID" value="MCU7693332.1"/>
    <property type="molecule type" value="Genomic_DNA"/>
</dbReference>
<dbReference type="Pfam" id="PF05193">
    <property type="entry name" value="Peptidase_M16_C"/>
    <property type="match status" value="1"/>
</dbReference>
<feature type="signal peptide" evidence="1">
    <location>
        <begin position="1"/>
        <end position="20"/>
    </location>
</feature>
<evidence type="ECO:0000313" key="3">
    <source>
        <dbReference type="EMBL" id="MCU7693332.1"/>
    </source>
</evidence>
<dbReference type="GO" id="GO:0046872">
    <property type="term" value="F:metal ion binding"/>
    <property type="evidence" value="ECO:0007669"/>
    <property type="project" value="InterPro"/>
</dbReference>
<keyword evidence="1" id="KW-0732">Signal</keyword>
<dbReference type="Gene3D" id="3.30.830.10">
    <property type="entry name" value="Metalloenzyme, LuxS/M16 peptidase-like"/>
    <property type="match status" value="2"/>
</dbReference>
<dbReference type="AlphaFoldDB" id="A0AAE3IPB5"/>
<accession>A0AAE3IPB5</accession>
<dbReference type="InterPro" id="IPR007863">
    <property type="entry name" value="Peptidase_M16_C"/>
</dbReference>
<sequence>MKKLFINIAVILCFAGTAYAQNIDINVMPKPGPTPEVKVEKPKTFKLNNGLTVLVVENHKLPRVGVTLTMDRPPLDEGDKAGYNSLLGDLLGTGTNKMSKDDFNKRIDFLGARVSFNAGGASMNSLSKYFPEVLELMADGALNPKFTQEELSKAQDRYVESLKTREKSTDAIASRVFRALTYGKNTARGEFETAQSIRNVNLSDIQAAYKKYYIPDNAYLVIVGDVKFEEAKKLVEQKFGGWKKAGTLFKPLEQIPAVAKTQIDVVHVPNAVQTVLIVGNVHNLKMNNGQYFPAVASNYILGGGAESRLFMNLRERNSFTYGAYSSLNTGKYSQDFTSEASVRTDATDKAVKEIINEINAIKKITPAELDNAKAKLKGSFIMALEKPETIARYALSTYTQNLPADFYNNYLKSVDKMTVAEVQNAAQTYIQPNKLRIFVAGNAIDFADKLEALGYPVKYYDAYANPVPKPEIKKADAGVTVAGIAQKYIEAIGGKAALDKVKSISMDASTTVQGMQLDLSTKTAPGGKMLLVMKMMGNVMQKLVFDGKEGYMEAQGQKMPLPDKMKNEFQENADLFPEVSFASNPKYTLGAVETVNGEEAYIIKYPGKTLYYSIKTGLKIGEIKTQSVQGKETTIPIYYADYRDVEGVKMPFTIKQNMGGMDVDFKVKSYEFNKAADADFK</sequence>
<feature type="chain" id="PRO_5041979506" evidence="1">
    <location>
        <begin position="21"/>
        <end position="681"/>
    </location>
</feature>
<evidence type="ECO:0000259" key="2">
    <source>
        <dbReference type="Pfam" id="PF05193"/>
    </source>
</evidence>
<dbReference type="RefSeq" id="WP_263036818.1">
    <property type="nucleotide sequence ID" value="NZ_JAOTPL010000002.1"/>
</dbReference>
<name>A0AAE3IPB5_9BACT</name>
<proteinExistence type="predicted"/>
<dbReference type="Proteomes" id="UP001209317">
    <property type="component" value="Unassembled WGS sequence"/>
</dbReference>
<protein>
    <submittedName>
        <fullName evidence="3">Insulinase family protein</fullName>
    </submittedName>
</protein>
<dbReference type="PANTHER" id="PTHR11851">
    <property type="entry name" value="METALLOPROTEASE"/>
    <property type="match status" value="1"/>
</dbReference>
<dbReference type="InterPro" id="IPR050361">
    <property type="entry name" value="MPP/UQCRC_Complex"/>
</dbReference>
<keyword evidence="4" id="KW-1185">Reference proteome</keyword>
<gene>
    <name evidence="3" type="ORF">OD355_02240</name>
</gene>
<feature type="domain" description="Peptidase M16 C-terminal" evidence="2">
    <location>
        <begin position="199"/>
        <end position="376"/>
    </location>
</feature>
<comment type="caution">
    <text evidence="3">The sequence shown here is derived from an EMBL/GenBank/DDBJ whole genome shotgun (WGS) entry which is preliminary data.</text>
</comment>
<dbReference type="SUPFAM" id="SSF63411">
    <property type="entry name" value="LuxS/MPP-like metallohydrolase"/>
    <property type="match status" value="2"/>
</dbReference>
<evidence type="ECO:0000256" key="1">
    <source>
        <dbReference type="SAM" id="SignalP"/>
    </source>
</evidence>